<dbReference type="AlphaFoldDB" id="A0A8H6NR61"/>
<comment type="caution">
    <text evidence="2">The sequence shown here is derived from an EMBL/GenBank/DDBJ whole genome shotgun (WGS) entry which is preliminary data.</text>
</comment>
<feature type="compositionally biased region" description="Low complexity" evidence="1">
    <location>
        <begin position="100"/>
        <end position="110"/>
    </location>
</feature>
<keyword evidence="3" id="KW-1185">Reference proteome</keyword>
<evidence type="ECO:0000313" key="3">
    <source>
        <dbReference type="Proteomes" id="UP000654918"/>
    </source>
</evidence>
<dbReference type="EMBL" id="WIGO01000005">
    <property type="protein sequence ID" value="KAF6840939.1"/>
    <property type="molecule type" value="Genomic_DNA"/>
</dbReference>
<organism evidence="2 3">
    <name type="scientific">Colletotrichum plurivorum</name>
    <dbReference type="NCBI Taxonomy" id="2175906"/>
    <lineage>
        <taxon>Eukaryota</taxon>
        <taxon>Fungi</taxon>
        <taxon>Dikarya</taxon>
        <taxon>Ascomycota</taxon>
        <taxon>Pezizomycotina</taxon>
        <taxon>Sordariomycetes</taxon>
        <taxon>Hypocreomycetidae</taxon>
        <taxon>Glomerellales</taxon>
        <taxon>Glomerellaceae</taxon>
        <taxon>Colletotrichum</taxon>
        <taxon>Colletotrichum orchidearum species complex</taxon>
    </lineage>
</organism>
<protein>
    <submittedName>
        <fullName evidence="2">Uncharacterized protein</fullName>
    </submittedName>
</protein>
<gene>
    <name evidence="2" type="ORF">CPLU01_00935</name>
</gene>
<feature type="region of interest" description="Disordered" evidence="1">
    <location>
        <begin position="99"/>
        <end position="126"/>
    </location>
</feature>
<evidence type="ECO:0000313" key="2">
    <source>
        <dbReference type="EMBL" id="KAF6840939.1"/>
    </source>
</evidence>
<sequence>MGSLSHSHGVALAPAQPRRCRPPDLRRYEPSFLLDILPSRRGPITAAWRRGYWPPFRVLPQLPRLFAVHSCLTGCFNYTTSTLAGNSVSPLPASVCAPVGPSGSGSPRSGIVRLPSSGSRREDTPGAGCSLWLAGGGAPGIRPGREW</sequence>
<evidence type="ECO:0000256" key="1">
    <source>
        <dbReference type="SAM" id="MobiDB-lite"/>
    </source>
</evidence>
<feature type="region of interest" description="Disordered" evidence="1">
    <location>
        <begin position="1"/>
        <end position="23"/>
    </location>
</feature>
<name>A0A8H6NR61_9PEZI</name>
<proteinExistence type="predicted"/>
<dbReference type="Proteomes" id="UP000654918">
    <property type="component" value="Unassembled WGS sequence"/>
</dbReference>
<accession>A0A8H6NR61</accession>
<reference evidence="2" key="1">
    <citation type="journal article" date="2020" name="Phytopathology">
        <title>Genome Sequence Resources of Colletotrichum truncatum, C. plurivorum, C. musicola, and C. sojae: Four Species Pathogenic to Soybean (Glycine max).</title>
        <authorList>
            <person name="Rogerio F."/>
            <person name="Boufleur T.R."/>
            <person name="Ciampi-Guillardi M."/>
            <person name="Sukno S.A."/>
            <person name="Thon M.R."/>
            <person name="Massola Junior N.S."/>
            <person name="Baroncelli R."/>
        </authorList>
    </citation>
    <scope>NUCLEOTIDE SEQUENCE</scope>
    <source>
        <strain evidence="2">LFN00145</strain>
    </source>
</reference>